<dbReference type="PANTHER" id="PTHR43080:SF2">
    <property type="entry name" value="CBS DOMAIN-CONTAINING PROTEIN"/>
    <property type="match status" value="1"/>
</dbReference>
<evidence type="ECO:0000313" key="4">
    <source>
        <dbReference type="EMBL" id="ACZ19058.1"/>
    </source>
</evidence>
<dbReference type="AlphaFoldDB" id="D1B9V5"/>
<reference evidence="4 5" key="1">
    <citation type="journal article" date="2009" name="Stand. Genomic Sci.">
        <title>Complete genome sequence of Thermanaerovibrio acidaminovorans type strain (Su883).</title>
        <authorList>
            <person name="Chovatia M."/>
            <person name="Sikorski J."/>
            <person name="Schroder M."/>
            <person name="Lapidus A."/>
            <person name="Nolan M."/>
            <person name="Tice H."/>
            <person name="Glavina Del Rio T."/>
            <person name="Copeland A."/>
            <person name="Cheng J.F."/>
            <person name="Lucas S."/>
            <person name="Chen F."/>
            <person name="Bruce D."/>
            <person name="Goodwin L."/>
            <person name="Pitluck S."/>
            <person name="Ivanova N."/>
            <person name="Mavromatis K."/>
            <person name="Ovchinnikova G."/>
            <person name="Pati A."/>
            <person name="Chen A."/>
            <person name="Palaniappan K."/>
            <person name="Land M."/>
            <person name="Hauser L."/>
            <person name="Chang Y.J."/>
            <person name="Jeffries C.D."/>
            <person name="Chain P."/>
            <person name="Saunders E."/>
            <person name="Detter J.C."/>
            <person name="Brettin T."/>
            <person name="Rohde M."/>
            <person name="Goker M."/>
            <person name="Spring S."/>
            <person name="Bristow J."/>
            <person name="Markowitz V."/>
            <person name="Hugenholtz P."/>
            <person name="Kyrpides N.C."/>
            <person name="Klenk H.P."/>
            <person name="Eisen J.A."/>
        </authorList>
    </citation>
    <scope>NUCLEOTIDE SEQUENCE [LARGE SCALE GENOMIC DNA]</scope>
    <source>
        <strain evidence="5">ATCC 49978 / DSM 6589 / Su883</strain>
    </source>
</reference>
<dbReference type="HOGENOM" id="CLU_040681_9_0_0"/>
<dbReference type="EMBL" id="CP001818">
    <property type="protein sequence ID" value="ACZ19058.1"/>
    <property type="molecule type" value="Genomic_DNA"/>
</dbReference>
<evidence type="ECO:0000259" key="3">
    <source>
        <dbReference type="PROSITE" id="PS51371"/>
    </source>
</evidence>
<dbReference type="InterPro" id="IPR046342">
    <property type="entry name" value="CBS_dom_sf"/>
</dbReference>
<feature type="domain" description="CBS" evidence="3">
    <location>
        <begin position="7"/>
        <end position="64"/>
    </location>
</feature>
<dbReference type="InterPro" id="IPR051257">
    <property type="entry name" value="Diverse_CBS-Domain"/>
</dbReference>
<proteinExistence type="predicted"/>
<dbReference type="PROSITE" id="PS51371">
    <property type="entry name" value="CBS"/>
    <property type="match status" value="2"/>
</dbReference>
<protein>
    <submittedName>
        <fullName evidence="4">Signal transduction protein with CBS domains</fullName>
    </submittedName>
</protein>
<dbReference type="RefSeq" id="WP_012869573.1">
    <property type="nucleotide sequence ID" value="NC_013522.1"/>
</dbReference>
<evidence type="ECO:0000256" key="1">
    <source>
        <dbReference type="ARBA" id="ARBA00023122"/>
    </source>
</evidence>
<dbReference type="OrthoDB" id="9790355at2"/>
<dbReference type="Proteomes" id="UP000002030">
    <property type="component" value="Chromosome"/>
</dbReference>
<dbReference type="InterPro" id="IPR000644">
    <property type="entry name" value="CBS_dom"/>
</dbReference>
<feature type="domain" description="CBS" evidence="3">
    <location>
        <begin position="93"/>
        <end position="148"/>
    </location>
</feature>
<dbReference type="SUPFAM" id="SSF54631">
    <property type="entry name" value="CBS-domain pair"/>
    <property type="match status" value="1"/>
</dbReference>
<dbReference type="Gene3D" id="3.10.580.10">
    <property type="entry name" value="CBS-domain"/>
    <property type="match status" value="1"/>
</dbReference>
<keyword evidence="5" id="KW-1185">Reference proteome</keyword>
<evidence type="ECO:0000313" key="5">
    <source>
        <dbReference type="Proteomes" id="UP000002030"/>
    </source>
</evidence>
<dbReference type="EnsemblBacteria" id="ACZ19058">
    <property type="protein sequence ID" value="ACZ19058"/>
    <property type="gene ID" value="Taci_0825"/>
</dbReference>
<dbReference type="KEGG" id="tai:Taci_0825"/>
<organism evidence="4 5">
    <name type="scientific">Thermanaerovibrio acidaminovorans (strain ATCC 49978 / DSM 6589 / Su883)</name>
    <name type="common">Selenomonas acidaminovorans</name>
    <dbReference type="NCBI Taxonomy" id="525903"/>
    <lineage>
        <taxon>Bacteria</taxon>
        <taxon>Thermotogati</taxon>
        <taxon>Synergistota</taxon>
        <taxon>Synergistia</taxon>
        <taxon>Synergistales</taxon>
        <taxon>Synergistaceae</taxon>
        <taxon>Thermanaerovibrio</taxon>
    </lineage>
</organism>
<dbReference type="PANTHER" id="PTHR43080">
    <property type="entry name" value="CBS DOMAIN-CONTAINING PROTEIN CBSX3, MITOCHONDRIAL"/>
    <property type="match status" value="1"/>
</dbReference>
<keyword evidence="1 2" id="KW-0129">CBS domain</keyword>
<evidence type="ECO:0000256" key="2">
    <source>
        <dbReference type="PROSITE-ProRule" id="PRU00703"/>
    </source>
</evidence>
<dbReference type="eggNOG" id="COG0517">
    <property type="taxonomic scope" value="Bacteria"/>
</dbReference>
<dbReference type="Pfam" id="PF00571">
    <property type="entry name" value="CBS"/>
    <property type="match status" value="2"/>
</dbReference>
<gene>
    <name evidence="4" type="ordered locus">Taci_0825</name>
</gene>
<accession>D1B9V5</accession>
<name>D1B9V5_THEAS</name>
<dbReference type="STRING" id="525903.Taci_0825"/>
<dbReference type="SMART" id="SM00116">
    <property type="entry name" value="CBS"/>
    <property type="match status" value="2"/>
</dbReference>
<sequence>MKVADVMERDLTALWEDSTLLDAVEVMFSHGLSGVPVVDEDYRVIGFISEKDVVRAALPGYVDYLQDALVIPDFGQFQVRLRRAGKEMVSKYMAKDVISFQEDDSDLYVAMTMIRHNIKRAPVVRGGVLIGAVTRAALMGRMMEEVSS</sequence>